<comment type="caution">
    <text evidence="1">The sequence shown here is derived from an EMBL/GenBank/DDBJ whole genome shotgun (WGS) entry which is preliminary data.</text>
</comment>
<evidence type="ECO:0000313" key="2">
    <source>
        <dbReference type="Proteomes" id="UP000095256"/>
    </source>
</evidence>
<dbReference type="AlphaFoldDB" id="A0A1E5KXL6"/>
<evidence type="ECO:0000313" key="1">
    <source>
        <dbReference type="EMBL" id="OEH82587.1"/>
    </source>
</evidence>
<organism evidence="1 2">
    <name type="scientific">Enterococcus rivorum</name>
    <dbReference type="NCBI Taxonomy" id="762845"/>
    <lineage>
        <taxon>Bacteria</taxon>
        <taxon>Bacillati</taxon>
        <taxon>Bacillota</taxon>
        <taxon>Bacilli</taxon>
        <taxon>Lactobacillales</taxon>
        <taxon>Enterococcaceae</taxon>
        <taxon>Enterococcus</taxon>
    </lineage>
</organism>
<dbReference type="EMBL" id="MIEK01000019">
    <property type="protein sequence ID" value="OEH82587.1"/>
    <property type="molecule type" value="Genomic_DNA"/>
</dbReference>
<proteinExistence type="predicted"/>
<reference evidence="1 2" key="1">
    <citation type="submission" date="2016-09" db="EMBL/GenBank/DDBJ databases">
        <authorList>
            <person name="Capua I."/>
            <person name="De Benedictis P."/>
            <person name="Joannis T."/>
            <person name="Lombin L.H."/>
            <person name="Cattoli G."/>
        </authorList>
    </citation>
    <scope>NUCLEOTIDE SEQUENCE [LARGE SCALE GENOMIC DNA]</scope>
    <source>
        <strain evidence="1 2">LMG 25899</strain>
    </source>
</reference>
<name>A0A1E5KXL6_9ENTE</name>
<dbReference type="Proteomes" id="UP000095256">
    <property type="component" value="Unassembled WGS sequence"/>
</dbReference>
<sequence>MGYANEADNHLQSLEVEGKENLKTGTVQAVVFQYLPERSRKQSVPSELEITVKSDYFSRNMTTENTKIKVISEVDDKEWNRQAKMKRNISLGKNGEIKFRLSKDMLRSIGKTSGSTVLRIEIEAPLIEDKKVMACYDSVKKQFKIPVEVINHTSEEQRNEDFALVSMLPPTGRTVDKLVVDRGTTTDNYVANHFVKDLKSMLPFDNIEVVGFSEKVEFNKLGETKVRVKVKSQKTGVEGEVKVPVKVIEAPLTYVSVTEKIELRAEDRIVKGTGKVCYSGDEDVTITVKTAPIIKLKTDQGDDTVDLNVYKNNTPLKKGEWLTDLTKSKTSVDFDLVAQKSHFKKDAAYKGDLKVIFELP</sequence>
<protein>
    <submittedName>
        <fullName evidence="1">Uncharacterized protein</fullName>
    </submittedName>
</protein>
<dbReference type="OrthoDB" id="2196072at2"/>
<dbReference type="RefSeq" id="WP_069698415.1">
    <property type="nucleotide sequence ID" value="NZ_JAGGMA010000021.1"/>
</dbReference>
<accession>A0A1E5KXL6</accession>
<gene>
    <name evidence="1" type="ORF">BCR26_12650</name>
</gene>
<keyword evidence="2" id="KW-1185">Reference proteome</keyword>